<feature type="compositionally biased region" description="Low complexity" evidence="8">
    <location>
        <begin position="568"/>
        <end position="578"/>
    </location>
</feature>
<dbReference type="GO" id="GO:0006364">
    <property type="term" value="P:rRNA processing"/>
    <property type="evidence" value="ECO:0007669"/>
    <property type="project" value="UniProtKB-KW"/>
</dbReference>
<dbReference type="AlphaFoldDB" id="A0A812TMH7"/>
<feature type="chain" id="PRO_5032735025" evidence="10">
    <location>
        <begin position="25"/>
        <end position="969"/>
    </location>
</feature>
<dbReference type="GO" id="GO:0034457">
    <property type="term" value="C:Mpp10 complex"/>
    <property type="evidence" value="ECO:0007669"/>
    <property type="project" value="InterPro"/>
</dbReference>
<feature type="region of interest" description="Disordered" evidence="8">
    <location>
        <begin position="678"/>
        <end position="706"/>
    </location>
</feature>
<evidence type="ECO:0000256" key="5">
    <source>
        <dbReference type="ARBA" id="ARBA00023274"/>
    </source>
</evidence>
<keyword evidence="2" id="KW-0690">Ribosome biogenesis</keyword>
<evidence type="ECO:0000256" key="8">
    <source>
        <dbReference type="SAM" id="MobiDB-lite"/>
    </source>
</evidence>
<dbReference type="PANTHER" id="PTHR17039:SF0">
    <property type="entry name" value="U3 SMALL NUCLEOLAR RIBONUCLEOPROTEIN PROTEIN MPP10"/>
    <property type="match status" value="1"/>
</dbReference>
<feature type="compositionally biased region" description="Acidic residues" evidence="8">
    <location>
        <begin position="579"/>
        <end position="606"/>
    </location>
</feature>
<feature type="compositionally biased region" description="Basic residues" evidence="8">
    <location>
        <begin position="870"/>
        <end position="880"/>
    </location>
</feature>
<evidence type="ECO:0000256" key="3">
    <source>
        <dbReference type="ARBA" id="ARBA00022552"/>
    </source>
</evidence>
<evidence type="ECO:0000256" key="1">
    <source>
        <dbReference type="ARBA" id="ARBA00004604"/>
    </source>
</evidence>
<feature type="region of interest" description="Disordered" evidence="8">
    <location>
        <begin position="484"/>
        <end position="620"/>
    </location>
</feature>
<evidence type="ECO:0000256" key="10">
    <source>
        <dbReference type="SAM" id="SignalP"/>
    </source>
</evidence>
<organism evidence="11 12">
    <name type="scientific">Symbiodinium pilosum</name>
    <name type="common">Dinoflagellate</name>
    <dbReference type="NCBI Taxonomy" id="2952"/>
    <lineage>
        <taxon>Eukaryota</taxon>
        <taxon>Sar</taxon>
        <taxon>Alveolata</taxon>
        <taxon>Dinophyceae</taxon>
        <taxon>Suessiales</taxon>
        <taxon>Symbiodiniaceae</taxon>
        <taxon>Symbiodinium</taxon>
    </lineage>
</organism>
<keyword evidence="4" id="KW-0539">Nucleus</keyword>
<keyword evidence="12" id="KW-1185">Reference proteome</keyword>
<reference evidence="11" key="1">
    <citation type="submission" date="2021-02" db="EMBL/GenBank/DDBJ databases">
        <authorList>
            <person name="Dougan E. K."/>
            <person name="Rhodes N."/>
            <person name="Thang M."/>
            <person name="Chan C."/>
        </authorList>
    </citation>
    <scope>NUCLEOTIDE SEQUENCE</scope>
</reference>
<feature type="compositionally biased region" description="Basic and acidic residues" evidence="8">
    <location>
        <begin position="895"/>
        <end position="922"/>
    </location>
</feature>
<dbReference type="InterPro" id="IPR012173">
    <property type="entry name" value="Mpp10"/>
</dbReference>
<accession>A0A812TMH7</accession>
<sequence>MAVARGRTARAALLLALVVPATLCFTGALAPASQGRTARAAEAATGSSGSSSVALVKVTKENSIATAGVLGGVTGLLLGGFWIGAAGFVATSYLAKKEDSDVATVLKGVSSASLEAINFVDYLNSKYDVTSKVGTALNDALEKSDSETTSTVKGSLDTVGDAITSFDKDVGIKDTLGSLILSGTDLANQLAAKVVELNDQYKVTDQIKAKIDESLESKAEKECLPFAFLVLQRVVLPESKWCYMWTDVAKLGQHGAPLQEEQDVVRVDANGIELATALQEAAARVSEIIERAEWLLDPTSAEAKSAAEGARSFVKLFFDEGQARSPEALHSAAKDLPRLVVDGFDREQIWEEMEVQNVPLRQHLRKRVSKLAVAPKGAIDLTLAASQPVLEDDRAEAAFDTAEDAEETLKEARAKKSTKKGRPAEAAAEKEEQEALPDELIEPQEADTSGKEDFFSLEDMEKFADMADKGTMRLDEDADESDFDLLEAGDGDEGDDAVNAKFSDFFGAPDSKVAKPAGKAAKASQERKAELMQEEEEEEDEALDEGEEEEEEAEGDLEELDEEEKALEAQLKALQSQGDQDDEGEEEEEKEVDEEGEVSGNEEDADAAGKRKPKAKEKSLYEMDRRLQSLEEEVRKLEEEQLQEKSWEMKGEVTARHRPLNSLLEVALDQPMTHFAARRAEETAGDAELDEQALEDAPGADAAAARRPKLDLEAIIKQRIWDESYDDVVRKAQLPPSQRPQGADEDAVETLNFEKSRVGLGDIYAKQYEAEMLGHQTDQQKAEDKEKAELKQLFAKLMYKLDLLSNAHFTPRPPMAGTSAEGLKVPSLKMEETIPLMVSDATLQAPEERKAPRRHVKDQAELTPDEKAAVRRTRKAARSKRLQDKVESGEMSLAGRRERDAKLQEKNKAAKEEKAARGQVKEQKKRLKASELLSQAAENAKSDISKKDAVKKQREARPENTPASKRLKL</sequence>
<feature type="compositionally biased region" description="Basic and acidic residues" evidence="8">
    <location>
        <begin position="857"/>
        <end position="869"/>
    </location>
</feature>
<feature type="coiled-coil region" evidence="7">
    <location>
        <begin position="620"/>
        <end position="650"/>
    </location>
</feature>
<feature type="compositionally biased region" description="Basic and acidic residues" evidence="8">
    <location>
        <begin position="940"/>
        <end position="958"/>
    </location>
</feature>
<evidence type="ECO:0000256" key="7">
    <source>
        <dbReference type="SAM" id="Coils"/>
    </source>
</evidence>
<keyword evidence="5" id="KW-0687">Ribonucleoprotein</keyword>
<dbReference type="Pfam" id="PF04006">
    <property type="entry name" value="Mpp10"/>
    <property type="match status" value="2"/>
</dbReference>
<keyword evidence="9" id="KW-0472">Membrane</keyword>
<dbReference type="OrthoDB" id="445326at2759"/>
<evidence type="ECO:0000256" key="9">
    <source>
        <dbReference type="SAM" id="Phobius"/>
    </source>
</evidence>
<feature type="compositionally biased region" description="Low complexity" evidence="8">
    <location>
        <begin position="696"/>
        <end position="705"/>
    </location>
</feature>
<keyword evidence="9" id="KW-0812">Transmembrane</keyword>
<feature type="compositionally biased region" description="Low complexity" evidence="8">
    <location>
        <begin position="514"/>
        <end position="523"/>
    </location>
</feature>
<gene>
    <name evidence="11" type="primary">MPHOSPH10</name>
    <name evidence="11" type="ORF">SPIL2461_LOCUS14060</name>
</gene>
<name>A0A812TMH7_SYMPI</name>
<evidence type="ECO:0000313" key="12">
    <source>
        <dbReference type="Proteomes" id="UP000649617"/>
    </source>
</evidence>
<feature type="region of interest" description="Disordered" evidence="8">
    <location>
        <begin position="838"/>
        <end position="969"/>
    </location>
</feature>
<dbReference type="Proteomes" id="UP000649617">
    <property type="component" value="Unassembled WGS sequence"/>
</dbReference>
<evidence type="ECO:0000256" key="6">
    <source>
        <dbReference type="ARBA" id="ARBA00029455"/>
    </source>
</evidence>
<dbReference type="GO" id="GO:0032040">
    <property type="term" value="C:small-subunit processome"/>
    <property type="evidence" value="ECO:0007669"/>
    <property type="project" value="TreeGrafter"/>
</dbReference>
<evidence type="ECO:0000313" key="11">
    <source>
        <dbReference type="EMBL" id="CAE7533291.1"/>
    </source>
</evidence>
<dbReference type="EMBL" id="CAJNIZ010031890">
    <property type="protein sequence ID" value="CAE7533291.1"/>
    <property type="molecule type" value="Genomic_DNA"/>
</dbReference>
<feature type="compositionally biased region" description="Acidic residues" evidence="8">
    <location>
        <begin position="431"/>
        <end position="445"/>
    </location>
</feature>
<comment type="subcellular location">
    <subcellularLocation>
        <location evidence="1">Nucleus</location>
        <location evidence="1">Nucleolus</location>
    </subcellularLocation>
</comment>
<keyword evidence="10" id="KW-0732">Signal</keyword>
<dbReference type="GO" id="GO:0005732">
    <property type="term" value="C:sno(s)RNA-containing ribonucleoprotein complex"/>
    <property type="evidence" value="ECO:0007669"/>
    <property type="project" value="InterPro"/>
</dbReference>
<protein>
    <submittedName>
        <fullName evidence="11">MPHOSPH10 protein</fullName>
    </submittedName>
</protein>
<comment type="similarity">
    <text evidence="6">Belongs to the MPP10 family.</text>
</comment>
<feature type="signal peptide" evidence="10">
    <location>
        <begin position="1"/>
        <end position="24"/>
    </location>
</feature>
<evidence type="ECO:0000256" key="2">
    <source>
        <dbReference type="ARBA" id="ARBA00022517"/>
    </source>
</evidence>
<keyword evidence="9" id="KW-1133">Transmembrane helix</keyword>
<feature type="transmembrane region" description="Helical" evidence="9">
    <location>
        <begin position="64"/>
        <end position="90"/>
    </location>
</feature>
<dbReference type="PANTHER" id="PTHR17039">
    <property type="entry name" value="U3 SMALL NUCLEOLAR RIBONUCLEOPROTEIN PROTEIN MPP10"/>
    <property type="match status" value="1"/>
</dbReference>
<feature type="compositionally biased region" description="Acidic residues" evidence="8">
    <location>
        <begin position="683"/>
        <end position="694"/>
    </location>
</feature>
<keyword evidence="7" id="KW-0175">Coiled coil</keyword>
<keyword evidence="3" id="KW-0698">rRNA processing</keyword>
<feature type="region of interest" description="Disordered" evidence="8">
    <location>
        <begin position="400"/>
        <end position="456"/>
    </location>
</feature>
<feature type="compositionally biased region" description="Acidic residues" evidence="8">
    <location>
        <begin position="484"/>
        <end position="496"/>
    </location>
</feature>
<evidence type="ECO:0000256" key="4">
    <source>
        <dbReference type="ARBA" id="ARBA00023242"/>
    </source>
</evidence>
<comment type="caution">
    <text evidence="11">The sequence shown here is derived from an EMBL/GenBank/DDBJ whole genome shotgun (WGS) entry which is preliminary data.</text>
</comment>
<feature type="compositionally biased region" description="Acidic residues" evidence="8">
    <location>
        <begin position="532"/>
        <end position="565"/>
    </location>
</feature>
<proteinExistence type="inferred from homology"/>